<proteinExistence type="predicted"/>
<evidence type="ECO:0000313" key="1">
    <source>
        <dbReference type="EMBL" id="MBB3810598.1"/>
    </source>
</evidence>
<gene>
    <name evidence="1" type="ORF">FHS81_002700</name>
</gene>
<protein>
    <submittedName>
        <fullName evidence="1">Uncharacterized protein</fullName>
    </submittedName>
</protein>
<accession>A0A7W5Z5P9</accession>
<name>A0A7W5Z5P9_9HYPH</name>
<dbReference type="EMBL" id="JACICC010000007">
    <property type="protein sequence ID" value="MBB3810598.1"/>
    <property type="molecule type" value="Genomic_DNA"/>
</dbReference>
<comment type="caution">
    <text evidence="1">The sequence shown here is derived from an EMBL/GenBank/DDBJ whole genome shotgun (WGS) entry which is preliminary data.</text>
</comment>
<evidence type="ECO:0000313" key="2">
    <source>
        <dbReference type="Proteomes" id="UP000537592"/>
    </source>
</evidence>
<sequence length="65" mass="7820">MPGLRLVLAIRDLFMEDRGGFYEDTARLERITAEVRNKYQIIIRNNTNSFIKNLIIIYCIYYKFI</sequence>
<dbReference type="Proteomes" id="UP000537592">
    <property type="component" value="Unassembled WGS sequence"/>
</dbReference>
<keyword evidence="2" id="KW-1185">Reference proteome</keyword>
<dbReference type="AlphaFoldDB" id="A0A7W5Z5P9"/>
<organism evidence="1 2">
    <name type="scientific">Pseudochelatococcus contaminans</name>
    <dbReference type="NCBI Taxonomy" id="1538103"/>
    <lineage>
        <taxon>Bacteria</taxon>
        <taxon>Pseudomonadati</taxon>
        <taxon>Pseudomonadota</taxon>
        <taxon>Alphaproteobacteria</taxon>
        <taxon>Hyphomicrobiales</taxon>
        <taxon>Chelatococcaceae</taxon>
        <taxon>Pseudochelatococcus</taxon>
    </lineage>
</organism>
<reference evidence="1 2" key="1">
    <citation type="submission" date="2020-08" db="EMBL/GenBank/DDBJ databases">
        <title>Genomic Encyclopedia of Type Strains, Phase IV (KMG-IV): sequencing the most valuable type-strain genomes for metagenomic binning, comparative biology and taxonomic classification.</title>
        <authorList>
            <person name="Goeker M."/>
        </authorList>
    </citation>
    <scope>NUCLEOTIDE SEQUENCE [LARGE SCALE GENOMIC DNA]</scope>
    <source>
        <strain evidence="1 2">DSM 28760</strain>
    </source>
</reference>